<accession>A0A8S5N4B1</accession>
<organism evidence="1">
    <name type="scientific">Myoviridae sp. ctxpQ22</name>
    <dbReference type="NCBI Taxonomy" id="2826715"/>
    <lineage>
        <taxon>Viruses</taxon>
        <taxon>Duplodnaviria</taxon>
        <taxon>Heunggongvirae</taxon>
        <taxon>Uroviricota</taxon>
        <taxon>Caudoviricetes</taxon>
    </lineage>
</organism>
<sequence length="139" mass="16311">MTKNLIPKIAQMLGVELEEEFKVKYNTGYIIPMKFKLTEKGLFYCVKSPWEIVPSNLLEMLLTGACSIIKLPFKPKMGEMYYSLCLFKNSTPYVKAYMWQNITFDFALLKLGMVYRTKEECEAHFQEDYKKLTGMEVEK</sequence>
<proteinExistence type="predicted"/>
<name>A0A8S5N4B1_9CAUD</name>
<evidence type="ECO:0000313" key="1">
    <source>
        <dbReference type="EMBL" id="DAD89457.1"/>
    </source>
</evidence>
<protein>
    <submittedName>
        <fullName evidence="1">Uncharacterized protein</fullName>
    </submittedName>
</protein>
<dbReference type="EMBL" id="BK015061">
    <property type="protein sequence ID" value="DAD89457.1"/>
    <property type="molecule type" value="Genomic_DNA"/>
</dbReference>
<reference evidence="1" key="1">
    <citation type="journal article" date="2021" name="Proc. Natl. Acad. Sci. U.S.A.">
        <title>A Catalog of Tens of Thousands of Viruses from Human Metagenomes Reveals Hidden Associations with Chronic Diseases.</title>
        <authorList>
            <person name="Tisza M.J."/>
            <person name="Buck C.B."/>
        </authorList>
    </citation>
    <scope>NUCLEOTIDE SEQUENCE</scope>
    <source>
        <strain evidence="1">CtxpQ22</strain>
    </source>
</reference>